<dbReference type="PANTHER" id="PTHR45875">
    <property type="entry name" value="METHYLTRANSFERASE N6AMT1"/>
    <property type="match status" value="1"/>
</dbReference>
<dbReference type="SUPFAM" id="SSF53335">
    <property type="entry name" value="S-adenosyl-L-methionine-dependent methyltransferases"/>
    <property type="match status" value="1"/>
</dbReference>
<comment type="caution">
    <text evidence="5">The sequence shown here is derived from an EMBL/GenBank/DDBJ whole genome shotgun (WGS) entry which is preliminary data.</text>
</comment>
<dbReference type="InterPro" id="IPR002052">
    <property type="entry name" value="DNA_methylase_N6_adenine_CS"/>
</dbReference>
<evidence type="ECO:0000313" key="6">
    <source>
        <dbReference type="Proteomes" id="UP001590950"/>
    </source>
</evidence>
<reference evidence="5 6" key="1">
    <citation type="submission" date="2024-09" db="EMBL/GenBank/DDBJ databases">
        <title>Rethinking Asexuality: The Enigmatic Case of Functional Sexual Genes in Lepraria (Stereocaulaceae).</title>
        <authorList>
            <person name="Doellman M."/>
            <person name="Sun Y."/>
            <person name="Barcenas-Pena A."/>
            <person name="Lumbsch H.T."/>
            <person name="Grewe F."/>
        </authorList>
    </citation>
    <scope>NUCLEOTIDE SEQUENCE [LARGE SCALE GENOMIC DNA]</scope>
    <source>
        <strain evidence="5 6">Mercado 3170</strain>
    </source>
</reference>
<evidence type="ECO:0000256" key="4">
    <source>
        <dbReference type="ARBA" id="ARBA00022691"/>
    </source>
</evidence>
<keyword evidence="6" id="KW-1185">Reference proteome</keyword>
<accession>A0ABR4AJI6</accession>
<keyword evidence="3" id="KW-0808">Transferase</keyword>
<dbReference type="InterPro" id="IPR052190">
    <property type="entry name" value="Euk-Arch_PrmC-MTase"/>
</dbReference>
<dbReference type="PANTHER" id="PTHR45875:SF1">
    <property type="entry name" value="METHYLTRANSFERASE N6AMT1"/>
    <property type="match status" value="1"/>
</dbReference>
<name>A0ABR4AJI6_9LECA</name>
<proteinExistence type="inferred from homology"/>
<protein>
    <submittedName>
        <fullName evidence="5">Uncharacterized protein</fullName>
    </submittedName>
</protein>
<dbReference type="EMBL" id="JBEFKJ010000008">
    <property type="protein sequence ID" value="KAL2044854.1"/>
    <property type="molecule type" value="Genomic_DNA"/>
</dbReference>
<evidence type="ECO:0000256" key="2">
    <source>
        <dbReference type="ARBA" id="ARBA00022603"/>
    </source>
</evidence>
<evidence type="ECO:0000256" key="1">
    <source>
        <dbReference type="ARBA" id="ARBA00006149"/>
    </source>
</evidence>
<comment type="similarity">
    <text evidence="1">Belongs to the eukaryotic/archaeal PrmC-related family.</text>
</comment>
<dbReference type="Proteomes" id="UP001590950">
    <property type="component" value="Unassembled WGS sequence"/>
</dbReference>
<sequence>MLPTPSTAHVDLNRIYEPSEDSYLLLDTLSSPSETAFLTHRFSQNSTAAPDPAPVVLEVGTGSGVVLAFATANARSIFGRDDILAIGTDVNRFACQATRQTVLGASQGHNDNSALASKSGGNTMLLAILNADLTNPMRLGMVDVLIFNPPYVPSSDVPEATLSNAKSTAGSFEHDSQLLTLSYEGGVDGMEVTNRLLEQLPEVLDCERGVAYILLCQQNRPEEVVKRIHDWGEGWSVEIVVRSGKVAGWEKLCIIRIWRIQEATPF</sequence>
<dbReference type="InterPro" id="IPR029063">
    <property type="entry name" value="SAM-dependent_MTases_sf"/>
</dbReference>
<gene>
    <name evidence="5" type="ORF">N7G274_002629</name>
</gene>
<keyword evidence="2" id="KW-0489">Methyltransferase</keyword>
<evidence type="ECO:0000256" key="3">
    <source>
        <dbReference type="ARBA" id="ARBA00022679"/>
    </source>
</evidence>
<dbReference type="PROSITE" id="PS00092">
    <property type="entry name" value="N6_MTASE"/>
    <property type="match status" value="1"/>
</dbReference>
<organism evidence="5 6">
    <name type="scientific">Stereocaulon virgatum</name>
    <dbReference type="NCBI Taxonomy" id="373712"/>
    <lineage>
        <taxon>Eukaryota</taxon>
        <taxon>Fungi</taxon>
        <taxon>Dikarya</taxon>
        <taxon>Ascomycota</taxon>
        <taxon>Pezizomycotina</taxon>
        <taxon>Lecanoromycetes</taxon>
        <taxon>OSLEUM clade</taxon>
        <taxon>Lecanoromycetidae</taxon>
        <taxon>Lecanorales</taxon>
        <taxon>Lecanorineae</taxon>
        <taxon>Stereocaulaceae</taxon>
        <taxon>Stereocaulon</taxon>
    </lineage>
</organism>
<dbReference type="Gene3D" id="3.40.50.150">
    <property type="entry name" value="Vaccinia Virus protein VP39"/>
    <property type="match status" value="1"/>
</dbReference>
<keyword evidence="4" id="KW-0949">S-adenosyl-L-methionine</keyword>
<evidence type="ECO:0000313" key="5">
    <source>
        <dbReference type="EMBL" id="KAL2044854.1"/>
    </source>
</evidence>